<reference evidence="4" key="1">
    <citation type="submission" date="2023-10" db="EMBL/GenBank/DDBJ databases">
        <authorList>
            <person name="Chen Y."/>
            <person name="Shah S."/>
            <person name="Dougan E. K."/>
            <person name="Thang M."/>
            <person name="Chan C."/>
        </authorList>
    </citation>
    <scope>NUCLEOTIDE SEQUENCE [LARGE SCALE GENOMIC DNA]</scope>
</reference>
<evidence type="ECO:0000256" key="1">
    <source>
        <dbReference type="ARBA" id="ARBA00004123"/>
    </source>
</evidence>
<evidence type="ECO:0008006" key="6">
    <source>
        <dbReference type="Google" id="ProtNLM"/>
    </source>
</evidence>
<protein>
    <recommendedName>
        <fullName evidence="6">DNA recombination and repair protein Rad51-like C-terminal domain-containing protein</fullName>
    </recommendedName>
</protein>
<feature type="region of interest" description="Disordered" evidence="3">
    <location>
        <begin position="1"/>
        <end position="24"/>
    </location>
</feature>
<proteinExistence type="predicted"/>
<dbReference type="SUPFAM" id="SSF52540">
    <property type="entry name" value="P-loop containing nucleoside triphosphate hydrolases"/>
    <property type="match status" value="1"/>
</dbReference>
<evidence type="ECO:0000256" key="2">
    <source>
        <dbReference type="ARBA" id="ARBA00023242"/>
    </source>
</evidence>
<comment type="caution">
    <text evidence="4">The sequence shown here is derived from an EMBL/GenBank/DDBJ whole genome shotgun (WGS) entry which is preliminary data.</text>
</comment>
<evidence type="ECO:0000256" key="3">
    <source>
        <dbReference type="SAM" id="MobiDB-lite"/>
    </source>
</evidence>
<feature type="compositionally biased region" description="Basic residues" evidence="3">
    <location>
        <begin position="1"/>
        <end position="11"/>
    </location>
</feature>
<dbReference type="PANTHER" id="PTHR46457:SF1">
    <property type="entry name" value="DNA REPAIR PROTEIN RAD51 HOMOLOG 4"/>
    <property type="match status" value="1"/>
</dbReference>
<dbReference type="Proteomes" id="UP001189429">
    <property type="component" value="Unassembled WGS sequence"/>
</dbReference>
<evidence type="ECO:0000313" key="5">
    <source>
        <dbReference type="Proteomes" id="UP001189429"/>
    </source>
</evidence>
<feature type="non-terminal residue" evidence="4">
    <location>
        <position position="1"/>
    </location>
</feature>
<gene>
    <name evidence="4" type="ORF">PCOR1329_LOCUS11239</name>
</gene>
<keyword evidence="2" id="KW-0539">Nucleus</keyword>
<dbReference type="PANTHER" id="PTHR46457">
    <property type="entry name" value="DNA REPAIR PROTEIN RAD51 HOMOLOG 4"/>
    <property type="match status" value="1"/>
</dbReference>
<comment type="subcellular location">
    <subcellularLocation>
        <location evidence="1">Nucleus</location>
    </subcellularLocation>
</comment>
<keyword evidence="5" id="KW-1185">Reference proteome</keyword>
<evidence type="ECO:0000313" key="4">
    <source>
        <dbReference type="EMBL" id="CAK0804436.1"/>
    </source>
</evidence>
<dbReference type="Gene3D" id="3.40.50.300">
    <property type="entry name" value="P-loop containing nucleotide triphosphate hydrolases"/>
    <property type="match status" value="1"/>
</dbReference>
<organism evidence="4 5">
    <name type="scientific">Prorocentrum cordatum</name>
    <dbReference type="NCBI Taxonomy" id="2364126"/>
    <lineage>
        <taxon>Eukaryota</taxon>
        <taxon>Sar</taxon>
        <taxon>Alveolata</taxon>
        <taxon>Dinophyceae</taxon>
        <taxon>Prorocentrales</taxon>
        <taxon>Prorocentraceae</taxon>
        <taxon>Prorocentrum</taxon>
    </lineage>
</organism>
<name>A0ABN9QKS7_9DINO</name>
<accession>A0ABN9QKS7</accession>
<dbReference type="EMBL" id="CAUYUJ010003231">
    <property type="protein sequence ID" value="CAK0804436.1"/>
    <property type="molecule type" value="Genomic_DNA"/>
</dbReference>
<dbReference type="InterPro" id="IPR027417">
    <property type="entry name" value="P-loop_NTPase"/>
</dbReference>
<sequence length="274" mass="27645">GGRGGRGHAGRRPVDGRGGRGLRAVRPRPQLFRGAGKTQLGLTVAAHFCASGLPVLFATAMDAPSALARRLRQLLCARFAGPPGVAERTSRSPELGPALDAALAHARVASVPDFAAFARLATACAAPGGKDAPPPRLLVVDGLAELLAPFATAQGFSHRWRLGWSARALRRLASEAGVRVLLLAHAPSPRLGAGAAGAGPLGQGAWASAASCRLELRADDERGEHGGHALVLRKSTRAAAGCSVPLVLGAAGVRAVDAGGPAPLGDLSGGEVDS</sequence>
<dbReference type="InterPro" id="IPR051988">
    <property type="entry name" value="HRR_RAD51_Paralog"/>
</dbReference>